<dbReference type="InterPro" id="IPR019410">
    <property type="entry name" value="Methyltransf_16"/>
</dbReference>
<evidence type="ECO:0000313" key="2">
    <source>
        <dbReference type="Proteomes" id="UP001165085"/>
    </source>
</evidence>
<gene>
    <name evidence="1" type="ORF">TrST_g2145</name>
</gene>
<sequence length="289" mass="32596">MSSPDPPTEIEQLMSRGDMIKKFKELEALAILESENDQGSDLSQSTKEATDERGFLIYDTFLSNQIYFDDLKHVNYPGISYTYPPNMFRNKEEVMLHISQDKSLGKGGILWDAAFILSEYVLFKNLLTPSSSIIELGAGCGLVGALMNKLGLPCLTTDLESHVPLMTTNFKQNGLSSENVQVMEWGVHDDDHLSKYDFVLGADIVASLYDPELLAETIHRIIKPTGRGYISFKGREEQYHVRFEKRMKELFESWEIAAATETGSRNKNELVGVICFSGKKPYENDTNKI</sequence>
<organism evidence="1 2">
    <name type="scientific">Triparma strigata</name>
    <dbReference type="NCBI Taxonomy" id="1606541"/>
    <lineage>
        <taxon>Eukaryota</taxon>
        <taxon>Sar</taxon>
        <taxon>Stramenopiles</taxon>
        <taxon>Ochrophyta</taxon>
        <taxon>Bolidophyceae</taxon>
        <taxon>Parmales</taxon>
        <taxon>Triparmaceae</taxon>
        <taxon>Triparma</taxon>
    </lineage>
</organism>
<protein>
    <submittedName>
        <fullName evidence="1">Uncharacterized protein</fullName>
    </submittedName>
</protein>
<dbReference type="InterPro" id="IPR029063">
    <property type="entry name" value="SAM-dependent_MTases_sf"/>
</dbReference>
<dbReference type="Gene3D" id="3.40.50.150">
    <property type="entry name" value="Vaccinia Virus protein VP39"/>
    <property type="match status" value="1"/>
</dbReference>
<dbReference type="EMBL" id="BRXY01000384">
    <property type="protein sequence ID" value="GMH91291.1"/>
    <property type="molecule type" value="Genomic_DNA"/>
</dbReference>
<dbReference type="AlphaFoldDB" id="A0A9W7BMN9"/>
<dbReference type="OrthoDB" id="407325at2759"/>
<name>A0A9W7BMN9_9STRA</name>
<keyword evidence="2" id="KW-1185">Reference proteome</keyword>
<dbReference type="PANTHER" id="PTHR14614:SF109">
    <property type="entry name" value="RIBOSOMAL LYSINE N-METHYLTRANSFERASE 5"/>
    <property type="match status" value="1"/>
</dbReference>
<proteinExistence type="predicted"/>
<evidence type="ECO:0000313" key="1">
    <source>
        <dbReference type="EMBL" id="GMH91291.1"/>
    </source>
</evidence>
<dbReference type="SUPFAM" id="SSF53335">
    <property type="entry name" value="S-adenosyl-L-methionine-dependent methyltransferases"/>
    <property type="match status" value="1"/>
</dbReference>
<accession>A0A9W7BMN9</accession>
<dbReference type="Pfam" id="PF10294">
    <property type="entry name" value="Methyltransf_16"/>
    <property type="match status" value="1"/>
</dbReference>
<comment type="caution">
    <text evidence="1">The sequence shown here is derived from an EMBL/GenBank/DDBJ whole genome shotgun (WGS) entry which is preliminary data.</text>
</comment>
<reference evidence="2" key="1">
    <citation type="journal article" date="2023" name="Commun. Biol.">
        <title>Genome analysis of Parmales, the sister group of diatoms, reveals the evolutionary specialization of diatoms from phago-mixotrophs to photoautotrophs.</title>
        <authorList>
            <person name="Ban H."/>
            <person name="Sato S."/>
            <person name="Yoshikawa S."/>
            <person name="Yamada K."/>
            <person name="Nakamura Y."/>
            <person name="Ichinomiya M."/>
            <person name="Sato N."/>
            <person name="Blanc-Mathieu R."/>
            <person name="Endo H."/>
            <person name="Kuwata A."/>
            <person name="Ogata H."/>
        </authorList>
    </citation>
    <scope>NUCLEOTIDE SEQUENCE [LARGE SCALE GENOMIC DNA]</scope>
    <source>
        <strain evidence="2">NIES 3701</strain>
    </source>
</reference>
<dbReference type="PANTHER" id="PTHR14614">
    <property type="entry name" value="HEPATOCELLULAR CARCINOMA-ASSOCIATED ANTIGEN"/>
    <property type="match status" value="1"/>
</dbReference>
<dbReference type="CDD" id="cd02440">
    <property type="entry name" value="AdoMet_MTases"/>
    <property type="match status" value="1"/>
</dbReference>
<dbReference type="Proteomes" id="UP001165085">
    <property type="component" value="Unassembled WGS sequence"/>
</dbReference>